<organism evidence="1 4">
    <name type="scientific">Leptospira adleri</name>
    <dbReference type="NCBI Taxonomy" id="2023186"/>
    <lineage>
        <taxon>Bacteria</taxon>
        <taxon>Pseudomonadati</taxon>
        <taxon>Spirochaetota</taxon>
        <taxon>Spirochaetia</taxon>
        <taxon>Leptospirales</taxon>
        <taxon>Leptospiraceae</taxon>
        <taxon>Leptospira</taxon>
    </lineage>
</organism>
<proteinExistence type="predicted"/>
<dbReference type="Proteomes" id="UP000232188">
    <property type="component" value="Unassembled WGS sequence"/>
</dbReference>
<dbReference type="AlphaFoldDB" id="A0A2M9YNG7"/>
<evidence type="ECO:0000313" key="2">
    <source>
        <dbReference type="EMBL" id="PJZ62622.1"/>
    </source>
</evidence>
<dbReference type="EMBL" id="NPDU01000014">
    <property type="protein sequence ID" value="PJZ62622.1"/>
    <property type="molecule type" value="Genomic_DNA"/>
</dbReference>
<accession>A0A2M9YNG7</accession>
<evidence type="ECO:0000313" key="4">
    <source>
        <dbReference type="Proteomes" id="UP000232188"/>
    </source>
</evidence>
<evidence type="ECO:0000313" key="1">
    <source>
        <dbReference type="EMBL" id="PJZ53066.1"/>
    </source>
</evidence>
<evidence type="ECO:0000313" key="3">
    <source>
        <dbReference type="Proteomes" id="UP000232149"/>
    </source>
</evidence>
<reference evidence="3 4" key="1">
    <citation type="submission" date="2017-07" db="EMBL/GenBank/DDBJ databases">
        <title>Leptospira spp. isolated from tropical soils.</title>
        <authorList>
            <person name="Thibeaux R."/>
            <person name="Iraola G."/>
            <person name="Ferres I."/>
            <person name="Bierque E."/>
            <person name="Girault D."/>
            <person name="Soupe-Gilbert M.-E."/>
            <person name="Picardeau M."/>
            <person name="Goarant C."/>
        </authorList>
    </citation>
    <scope>NUCLEOTIDE SEQUENCE [LARGE SCALE GENOMIC DNA]</scope>
    <source>
        <strain evidence="1 4">FH2-B-C1</strain>
        <strain evidence="2 3">FH2-B-D1</strain>
    </source>
</reference>
<sequence>MFFFAVSEISFFSAIGLRWEMCEFLLFQFKEDLSARMEMYEFLLLGDKAGLDYCSNKLSKEEFLLRKKLNSEFGKIFSNSILIVRCE</sequence>
<name>A0A2M9YNG7_9LEPT</name>
<dbReference type="EMBL" id="NPDV01000009">
    <property type="protein sequence ID" value="PJZ53066.1"/>
    <property type="molecule type" value="Genomic_DNA"/>
</dbReference>
<protein>
    <submittedName>
        <fullName evidence="1">Uncharacterized protein</fullName>
    </submittedName>
</protein>
<gene>
    <name evidence="2" type="ORF">CH376_07440</name>
    <name evidence="1" type="ORF">CH380_11660</name>
</gene>
<keyword evidence="3" id="KW-1185">Reference proteome</keyword>
<comment type="caution">
    <text evidence="1">The sequence shown here is derived from an EMBL/GenBank/DDBJ whole genome shotgun (WGS) entry which is preliminary data.</text>
</comment>
<dbReference type="Proteomes" id="UP000232149">
    <property type="component" value="Unassembled WGS sequence"/>
</dbReference>